<evidence type="ECO:0000256" key="1">
    <source>
        <dbReference type="ARBA" id="ARBA00022801"/>
    </source>
</evidence>
<dbReference type="Proteomes" id="UP000518300">
    <property type="component" value="Unassembled WGS sequence"/>
</dbReference>
<organism evidence="2 3">
    <name type="scientific">Pyxidicoccus fallax</name>
    <dbReference type="NCBI Taxonomy" id="394095"/>
    <lineage>
        <taxon>Bacteria</taxon>
        <taxon>Pseudomonadati</taxon>
        <taxon>Myxococcota</taxon>
        <taxon>Myxococcia</taxon>
        <taxon>Myxococcales</taxon>
        <taxon>Cystobacterineae</taxon>
        <taxon>Myxococcaceae</taxon>
        <taxon>Pyxidicoccus</taxon>
    </lineage>
</organism>
<evidence type="ECO:0000313" key="3">
    <source>
        <dbReference type="Proteomes" id="UP000518300"/>
    </source>
</evidence>
<dbReference type="Gene3D" id="3.40.50.1820">
    <property type="entry name" value="alpha/beta hydrolase"/>
    <property type="match status" value="1"/>
</dbReference>
<dbReference type="PANTHER" id="PTHR22946:SF12">
    <property type="entry name" value="CONIDIAL PIGMENT BIOSYNTHESIS PROTEIN AYG1 (AFU_ORTHOLOGUE AFUA_2G17550)"/>
    <property type="match status" value="1"/>
</dbReference>
<dbReference type="PANTHER" id="PTHR22946">
    <property type="entry name" value="DIENELACTONE HYDROLASE DOMAIN-CONTAINING PROTEIN-RELATED"/>
    <property type="match status" value="1"/>
</dbReference>
<dbReference type="InterPro" id="IPR050261">
    <property type="entry name" value="FrsA_esterase"/>
</dbReference>
<accession>A0A848LVW7</accession>
<dbReference type="RefSeq" id="WP_169350756.1">
    <property type="nucleotide sequence ID" value="NZ_JABBJJ010000334.1"/>
</dbReference>
<evidence type="ECO:0000313" key="2">
    <source>
        <dbReference type="EMBL" id="NMO21573.1"/>
    </source>
</evidence>
<name>A0A848LVW7_9BACT</name>
<gene>
    <name evidence="2" type="ORF">HG543_43015</name>
</gene>
<dbReference type="SUPFAM" id="SSF53474">
    <property type="entry name" value="alpha/beta-Hydrolases"/>
    <property type="match status" value="1"/>
</dbReference>
<protein>
    <submittedName>
        <fullName evidence="2">Alpha/beta hydrolase</fullName>
    </submittedName>
</protein>
<dbReference type="Pfam" id="PF06500">
    <property type="entry name" value="FrsA-like"/>
    <property type="match status" value="1"/>
</dbReference>
<dbReference type="EMBL" id="JABBJJ010000334">
    <property type="protein sequence ID" value="NMO21573.1"/>
    <property type="molecule type" value="Genomic_DNA"/>
</dbReference>
<keyword evidence="3" id="KW-1185">Reference proteome</keyword>
<sequence>MQRITNLADMRPEEQQLQMERLPPPTYEACEHFVARMQLGGLEWGDITHALLGLQKTTIYEGWEDWHDRWAGFGKTYEVRAAEAERQGARVTQRQWLLKASACYHYGQFMYFDDEEKKFRSRQKVTELFHRAIPYLDHEIRRLSVPYGDLQLPAYFMPAPGPGPAPCVILVNALESSTEVEMYSFAKEFQARGISVFMFDGPGQGLLSKDHALDPRFERVFEPVLRTVMRMPEVDAERIGLCGASFGGHLVSRLAAVFPREIKAVVNISGGFDHDEFLNMNIMVRKDFRHVFHQSTDEGMAQLARTSLHLRDIPGMTARLLMIVSQKDIIIPYESSLRLLEWARGDKALISYPGTRHVCTSYFSDYVPRMSDWMVQALGPRQGR</sequence>
<comment type="caution">
    <text evidence="2">The sequence shown here is derived from an EMBL/GenBank/DDBJ whole genome shotgun (WGS) entry which is preliminary data.</text>
</comment>
<proteinExistence type="predicted"/>
<dbReference type="GO" id="GO:0016787">
    <property type="term" value="F:hydrolase activity"/>
    <property type="evidence" value="ECO:0007669"/>
    <property type="project" value="UniProtKB-KW"/>
</dbReference>
<dbReference type="AlphaFoldDB" id="A0A848LVW7"/>
<dbReference type="Gene3D" id="1.20.1440.110">
    <property type="entry name" value="acylaminoacyl peptidase"/>
    <property type="match status" value="1"/>
</dbReference>
<dbReference type="InterPro" id="IPR029058">
    <property type="entry name" value="AB_hydrolase_fold"/>
</dbReference>
<reference evidence="2 3" key="1">
    <citation type="submission" date="2020-04" db="EMBL/GenBank/DDBJ databases">
        <title>Draft genome of Pyxidicoccus fallax type strain.</title>
        <authorList>
            <person name="Whitworth D.E."/>
        </authorList>
    </citation>
    <scope>NUCLEOTIDE SEQUENCE [LARGE SCALE GENOMIC DNA]</scope>
    <source>
        <strain evidence="2 3">DSM 14698</strain>
    </source>
</reference>
<dbReference type="InterPro" id="IPR010520">
    <property type="entry name" value="FrsA-like"/>
</dbReference>
<keyword evidence="1 2" id="KW-0378">Hydrolase</keyword>